<dbReference type="GO" id="GO:0006598">
    <property type="term" value="P:polyamine catabolic process"/>
    <property type="evidence" value="ECO:0007669"/>
    <property type="project" value="TreeGrafter"/>
</dbReference>
<proteinExistence type="predicted"/>
<reference evidence="1" key="1">
    <citation type="submission" date="2017-02" db="EMBL/GenBank/DDBJ databases">
        <authorList>
            <person name="Regsiter A."/>
            <person name="William W."/>
        </authorList>
    </citation>
    <scope>NUCLEOTIDE SEQUENCE</scope>
    <source>
        <strain evidence="1">Bib</strain>
    </source>
</reference>
<protein>
    <submittedName>
        <fullName evidence="1">Peptidase C26</fullName>
    </submittedName>
</protein>
<dbReference type="Gene3D" id="3.40.50.880">
    <property type="match status" value="1"/>
</dbReference>
<dbReference type="CDD" id="cd01745">
    <property type="entry name" value="GATase1_2"/>
    <property type="match status" value="1"/>
</dbReference>
<dbReference type="PANTHER" id="PTHR43235">
    <property type="entry name" value="GLUTAMINE AMIDOTRANSFERASE PB2B2.05-RELATED"/>
    <property type="match status" value="1"/>
</dbReference>
<dbReference type="InterPro" id="IPR029062">
    <property type="entry name" value="Class_I_gatase-like"/>
</dbReference>
<evidence type="ECO:0000313" key="1">
    <source>
        <dbReference type="EMBL" id="SLM15240.1"/>
    </source>
</evidence>
<dbReference type="InterPro" id="IPR011697">
    <property type="entry name" value="Peptidase_C26"/>
</dbReference>
<dbReference type="Pfam" id="PF07722">
    <property type="entry name" value="Peptidase_C26"/>
    <property type="match status" value="1"/>
</dbReference>
<dbReference type="GO" id="GO:0033969">
    <property type="term" value="F:gamma-glutamyl-gamma-aminobutyrate hydrolase activity"/>
    <property type="evidence" value="ECO:0007669"/>
    <property type="project" value="TreeGrafter"/>
</dbReference>
<gene>
    <name evidence="1" type="ORF">SPIROBIBN47_400027</name>
</gene>
<name>A0A3P3XL32_9SPIR</name>
<dbReference type="PANTHER" id="PTHR43235:SF1">
    <property type="entry name" value="GLUTAMINE AMIDOTRANSFERASE PB2B2.05-RELATED"/>
    <property type="match status" value="1"/>
</dbReference>
<accession>A0A3P3XL32</accession>
<organism evidence="1">
    <name type="scientific">uncultured spirochete</name>
    <dbReference type="NCBI Taxonomy" id="156406"/>
    <lineage>
        <taxon>Bacteria</taxon>
        <taxon>Pseudomonadati</taxon>
        <taxon>Spirochaetota</taxon>
        <taxon>Spirochaetia</taxon>
        <taxon>Spirochaetales</taxon>
        <taxon>environmental samples</taxon>
    </lineage>
</organism>
<sequence>MAQPLIGITSFADRARQPAPYISLKESYVRAIEAAGGVPVILPVADAVQACAIIPRLDGILFSGGGDIAPWYFGQEPLPGLGSYDTHRDEWEIELCNAAWDAKLPMLGICRGCQLMNVARGGTLIQDIERTKPDALQHNPAVPHDELCHDIAIEKESALAKLFGTGRLRVNSFHHQAVERAACDFAVTARSSDGIVEAMEAKDGRFALALQFHPEGLFMRYPDFLAPFEALTRAAAARLSSLRS</sequence>
<dbReference type="SUPFAM" id="SSF52317">
    <property type="entry name" value="Class I glutamine amidotransferase-like"/>
    <property type="match status" value="1"/>
</dbReference>
<dbReference type="AlphaFoldDB" id="A0A3P3XL32"/>
<dbReference type="PROSITE" id="PS51273">
    <property type="entry name" value="GATASE_TYPE_1"/>
    <property type="match status" value="1"/>
</dbReference>
<dbReference type="EMBL" id="FWDM01000035">
    <property type="protein sequence ID" value="SLM15240.1"/>
    <property type="molecule type" value="Genomic_DNA"/>
</dbReference>
<dbReference type="InterPro" id="IPR044668">
    <property type="entry name" value="PuuD-like"/>
</dbReference>
<dbReference type="GO" id="GO:0005829">
    <property type="term" value="C:cytosol"/>
    <property type="evidence" value="ECO:0007669"/>
    <property type="project" value="TreeGrafter"/>
</dbReference>